<dbReference type="CDD" id="cd06853">
    <property type="entry name" value="GT_WecA_like"/>
    <property type="match status" value="1"/>
</dbReference>
<proteinExistence type="predicted"/>
<dbReference type="GO" id="GO:0005886">
    <property type="term" value="C:plasma membrane"/>
    <property type="evidence" value="ECO:0007669"/>
    <property type="project" value="UniProtKB-SubCell"/>
</dbReference>
<keyword evidence="6 8" id="KW-0472">Membrane</keyword>
<feature type="transmembrane region" description="Helical" evidence="8">
    <location>
        <begin position="327"/>
        <end position="345"/>
    </location>
</feature>
<feature type="binding site" evidence="7">
    <location>
        <position position="163"/>
    </location>
    <ligand>
        <name>Mg(2+)</name>
        <dbReference type="ChEBI" id="CHEBI:18420"/>
    </ligand>
</feature>
<dbReference type="InterPro" id="IPR000715">
    <property type="entry name" value="Glycosyl_transferase_4"/>
</dbReference>
<feature type="transmembrane region" description="Helical" evidence="8">
    <location>
        <begin position="193"/>
        <end position="212"/>
    </location>
</feature>
<accession>A0A840VFA7</accession>
<dbReference type="GO" id="GO:0071555">
    <property type="term" value="P:cell wall organization"/>
    <property type="evidence" value="ECO:0007669"/>
    <property type="project" value="TreeGrafter"/>
</dbReference>
<keyword evidence="2" id="KW-1003">Cell membrane</keyword>
<name>A0A840VFA7_9PROT</name>
<evidence type="ECO:0000313" key="10">
    <source>
        <dbReference type="Proteomes" id="UP000553706"/>
    </source>
</evidence>
<evidence type="ECO:0000256" key="2">
    <source>
        <dbReference type="ARBA" id="ARBA00022475"/>
    </source>
</evidence>
<evidence type="ECO:0000256" key="3">
    <source>
        <dbReference type="ARBA" id="ARBA00022679"/>
    </source>
</evidence>
<dbReference type="RefSeq" id="WP_246344152.1">
    <property type="nucleotide sequence ID" value="NZ_JACHFJ010000008.1"/>
</dbReference>
<feature type="transmembrane region" description="Helical" evidence="8">
    <location>
        <begin position="249"/>
        <end position="269"/>
    </location>
</feature>
<protein>
    <submittedName>
        <fullName evidence="9">UDP-GlcNAc:undecaprenyl-phosphate GlcNAc-1-phosphate transferase</fullName>
        <ecNumber evidence="9">2.7.8.33</ecNumber>
    </submittedName>
</protein>
<keyword evidence="7" id="KW-0479">Metal-binding</keyword>
<reference evidence="9 10" key="1">
    <citation type="submission" date="2020-08" db="EMBL/GenBank/DDBJ databases">
        <title>Genomic Encyclopedia of Type Strains, Phase IV (KMG-IV): sequencing the most valuable type-strain genomes for metagenomic binning, comparative biology and taxonomic classification.</title>
        <authorList>
            <person name="Goeker M."/>
        </authorList>
    </citation>
    <scope>NUCLEOTIDE SEQUENCE [LARGE SCALE GENOMIC DNA]</scope>
    <source>
        <strain evidence="9 10">DSM 27026</strain>
    </source>
</reference>
<dbReference type="GO" id="GO:0009103">
    <property type="term" value="P:lipopolysaccharide biosynthetic process"/>
    <property type="evidence" value="ECO:0007669"/>
    <property type="project" value="TreeGrafter"/>
</dbReference>
<feature type="transmembrane region" description="Helical" evidence="8">
    <location>
        <begin position="55"/>
        <end position="72"/>
    </location>
</feature>
<keyword evidence="7" id="KW-0460">Magnesium</keyword>
<evidence type="ECO:0000313" key="9">
    <source>
        <dbReference type="EMBL" id="MBB5373577.1"/>
    </source>
</evidence>
<evidence type="ECO:0000256" key="7">
    <source>
        <dbReference type="PIRSR" id="PIRSR600715-1"/>
    </source>
</evidence>
<feature type="transmembrane region" description="Helical" evidence="8">
    <location>
        <begin position="12"/>
        <end position="34"/>
    </location>
</feature>
<dbReference type="Pfam" id="PF00953">
    <property type="entry name" value="Glycos_transf_4"/>
    <property type="match status" value="1"/>
</dbReference>
<dbReference type="EMBL" id="JACHFJ010000008">
    <property type="protein sequence ID" value="MBB5373577.1"/>
    <property type="molecule type" value="Genomic_DNA"/>
</dbReference>
<dbReference type="GO" id="GO:0046872">
    <property type="term" value="F:metal ion binding"/>
    <property type="evidence" value="ECO:0007669"/>
    <property type="project" value="UniProtKB-KW"/>
</dbReference>
<feature type="transmembrane region" description="Helical" evidence="8">
    <location>
        <begin position="300"/>
        <end position="321"/>
    </location>
</feature>
<dbReference type="AlphaFoldDB" id="A0A840VFA7"/>
<comment type="caution">
    <text evidence="9">The sequence shown here is derived from an EMBL/GenBank/DDBJ whole genome shotgun (WGS) entry which is preliminary data.</text>
</comment>
<evidence type="ECO:0000256" key="5">
    <source>
        <dbReference type="ARBA" id="ARBA00022989"/>
    </source>
</evidence>
<feature type="transmembrane region" description="Helical" evidence="8">
    <location>
        <begin position="137"/>
        <end position="158"/>
    </location>
</feature>
<dbReference type="PANTHER" id="PTHR22926">
    <property type="entry name" value="PHOSPHO-N-ACETYLMURAMOYL-PENTAPEPTIDE-TRANSFERASE"/>
    <property type="match status" value="1"/>
</dbReference>
<feature type="transmembrane region" description="Helical" evidence="8">
    <location>
        <begin position="224"/>
        <end position="243"/>
    </location>
</feature>
<evidence type="ECO:0000256" key="6">
    <source>
        <dbReference type="ARBA" id="ARBA00023136"/>
    </source>
</evidence>
<feature type="transmembrane region" description="Helical" evidence="8">
    <location>
        <begin position="84"/>
        <end position="101"/>
    </location>
</feature>
<feature type="transmembrane region" description="Helical" evidence="8">
    <location>
        <begin position="170"/>
        <end position="187"/>
    </location>
</feature>
<comment type="subcellular location">
    <subcellularLocation>
        <location evidence="1">Cell membrane</location>
        <topology evidence="1">Multi-pass membrane protein</topology>
    </subcellularLocation>
</comment>
<comment type="cofactor">
    <cofactor evidence="7">
        <name>Mg(2+)</name>
        <dbReference type="ChEBI" id="CHEBI:18420"/>
    </cofactor>
</comment>
<sequence>MNLPAALAVLALPRHLALMAGLAIFSAIVVRVMISIGVPDHPDPRKAHAHITPKSGGVGIVCAFLLGVLLLYRYGQVSRLAEPYFIGVIAAAVLIAAISFIDDLLNLPFLVKLLTQLACAGVAVASGLWVHMLALPYYGTVDFGAAGIAITLGFLVFVTNAMNFIDGLNGLASGVTLIASLFLAGIAGLHGGFFVYTASLLLAGGVLGFLPFNFPKGRIFMGDVGSQFCGFMLALFGVAATRFQGVPLSFLLVPFLLSGVFYDVAFTLIRRLLAGENIARAHNGHLYQVARRAGMDSRGVAVLHWGFAALGGITALAFLAAPSALRPAMGLLPLAVQLVWTRYVIRRARIARLDRW</sequence>
<evidence type="ECO:0000256" key="4">
    <source>
        <dbReference type="ARBA" id="ARBA00022692"/>
    </source>
</evidence>
<evidence type="ECO:0000256" key="1">
    <source>
        <dbReference type="ARBA" id="ARBA00004651"/>
    </source>
</evidence>
<organism evidence="9 10">
    <name type="scientific">Acidocella aromatica</name>
    <dbReference type="NCBI Taxonomy" id="1303579"/>
    <lineage>
        <taxon>Bacteria</taxon>
        <taxon>Pseudomonadati</taxon>
        <taxon>Pseudomonadota</taxon>
        <taxon>Alphaproteobacteria</taxon>
        <taxon>Acetobacterales</taxon>
        <taxon>Acidocellaceae</taxon>
        <taxon>Acidocella</taxon>
    </lineage>
</organism>
<keyword evidence="5 8" id="KW-1133">Transmembrane helix</keyword>
<evidence type="ECO:0000256" key="8">
    <source>
        <dbReference type="SAM" id="Phobius"/>
    </source>
</evidence>
<feature type="binding site" evidence="7">
    <location>
        <position position="223"/>
    </location>
    <ligand>
        <name>Mg(2+)</name>
        <dbReference type="ChEBI" id="CHEBI:18420"/>
    </ligand>
</feature>
<keyword evidence="10" id="KW-1185">Reference proteome</keyword>
<dbReference type="PANTHER" id="PTHR22926:SF3">
    <property type="entry name" value="UNDECAPRENYL-PHOSPHATE ALPHA-N-ACETYLGLUCOSAMINYL 1-PHOSPHATE TRANSFERASE"/>
    <property type="match status" value="1"/>
</dbReference>
<dbReference type="Proteomes" id="UP000553706">
    <property type="component" value="Unassembled WGS sequence"/>
</dbReference>
<keyword evidence="4 8" id="KW-0812">Transmembrane</keyword>
<dbReference type="EC" id="2.7.8.33" evidence="9"/>
<dbReference type="GO" id="GO:0044038">
    <property type="term" value="P:cell wall macromolecule biosynthetic process"/>
    <property type="evidence" value="ECO:0007669"/>
    <property type="project" value="TreeGrafter"/>
</dbReference>
<dbReference type="GO" id="GO:0036380">
    <property type="term" value="F:UDP-N-acetylglucosamine-undecaprenyl-phosphate N-acetylglucosaminephosphotransferase activity"/>
    <property type="evidence" value="ECO:0007669"/>
    <property type="project" value="UniProtKB-EC"/>
</dbReference>
<gene>
    <name evidence="9" type="ORF">HNP71_001841</name>
</gene>
<keyword evidence="3 9" id="KW-0808">Transferase</keyword>